<keyword evidence="2" id="KW-1185">Reference proteome</keyword>
<dbReference type="AlphaFoldDB" id="A0AAD5TSY1"/>
<evidence type="ECO:0000313" key="1">
    <source>
        <dbReference type="EMBL" id="KAJ3199861.1"/>
    </source>
</evidence>
<dbReference type="Pfam" id="PF16683">
    <property type="entry name" value="TGase_elicitor"/>
    <property type="match status" value="1"/>
</dbReference>
<dbReference type="GO" id="GO:0016755">
    <property type="term" value="F:aminoacyltransferase activity"/>
    <property type="evidence" value="ECO:0007669"/>
    <property type="project" value="InterPro"/>
</dbReference>
<comment type="caution">
    <text evidence="1">The sequence shown here is derived from an EMBL/GenBank/DDBJ whole genome shotgun (WGS) entry which is preliminary data.</text>
</comment>
<reference evidence="1" key="1">
    <citation type="submission" date="2020-05" db="EMBL/GenBank/DDBJ databases">
        <title>Phylogenomic resolution of chytrid fungi.</title>
        <authorList>
            <person name="Stajich J.E."/>
            <person name="Amses K."/>
            <person name="Simmons R."/>
            <person name="Seto K."/>
            <person name="Myers J."/>
            <person name="Bonds A."/>
            <person name="Quandt C.A."/>
            <person name="Barry K."/>
            <person name="Liu P."/>
            <person name="Grigoriev I."/>
            <person name="Longcore J.E."/>
            <person name="James T.Y."/>
        </authorList>
    </citation>
    <scope>NUCLEOTIDE SEQUENCE</scope>
    <source>
        <strain evidence="1">JEL0476</strain>
    </source>
</reference>
<protein>
    <submittedName>
        <fullName evidence="1">Uncharacterized protein</fullName>
    </submittedName>
</protein>
<gene>
    <name evidence="1" type="ORF">HK099_002982</name>
</gene>
<dbReference type="EMBL" id="JADGJW010002021">
    <property type="protein sequence ID" value="KAJ3199861.1"/>
    <property type="molecule type" value="Genomic_DNA"/>
</dbReference>
<dbReference type="InterPro" id="IPR032048">
    <property type="entry name" value="TGase_elicitor"/>
</dbReference>
<dbReference type="Proteomes" id="UP001211065">
    <property type="component" value="Unassembled WGS sequence"/>
</dbReference>
<sequence length="191" mass="21597">YYPVFRDAINDISRNETKSPSEKYAKAFNLSKKKLFNQISKKSGVDSQSSRDPCETDNECNWTGLKEKCAIRRGRKSGYCIPAWFGICHAWAPAAILEKEPKCPVIVNGVEFKPKDLKALITQIYDGAEIDSIEYGERCDLQNPLKDEFGRYIRPECRDVSPDSFHIAITNVMGTLDKAFVADMTATAEVW</sequence>
<accession>A0AAD5TSY1</accession>
<proteinExistence type="predicted"/>
<feature type="non-terminal residue" evidence="1">
    <location>
        <position position="1"/>
    </location>
</feature>
<name>A0AAD5TSY1_9FUNG</name>
<dbReference type="Gene3D" id="3.30.40.240">
    <property type="entry name" value="Transglutaminase elicitor, body domain"/>
    <property type="match status" value="1"/>
</dbReference>
<organism evidence="1 2">
    <name type="scientific">Clydaea vesicula</name>
    <dbReference type="NCBI Taxonomy" id="447962"/>
    <lineage>
        <taxon>Eukaryota</taxon>
        <taxon>Fungi</taxon>
        <taxon>Fungi incertae sedis</taxon>
        <taxon>Chytridiomycota</taxon>
        <taxon>Chytridiomycota incertae sedis</taxon>
        <taxon>Chytridiomycetes</taxon>
        <taxon>Lobulomycetales</taxon>
        <taxon>Lobulomycetaceae</taxon>
        <taxon>Clydaea</taxon>
    </lineage>
</organism>
<evidence type="ECO:0000313" key="2">
    <source>
        <dbReference type="Proteomes" id="UP001211065"/>
    </source>
</evidence>